<dbReference type="EMBL" id="UINC01004774">
    <property type="protein sequence ID" value="SVA16756.1"/>
    <property type="molecule type" value="Genomic_DNA"/>
</dbReference>
<keyword evidence="4" id="KW-0472">Membrane</keyword>
<evidence type="ECO:0000313" key="6">
    <source>
        <dbReference type="EMBL" id="SVA16756.1"/>
    </source>
</evidence>
<organism evidence="6">
    <name type="scientific">marine metagenome</name>
    <dbReference type="NCBI Taxonomy" id="408172"/>
    <lineage>
        <taxon>unclassified sequences</taxon>
        <taxon>metagenomes</taxon>
        <taxon>ecological metagenomes</taxon>
    </lineage>
</organism>
<evidence type="ECO:0000256" key="4">
    <source>
        <dbReference type="SAM" id="Phobius"/>
    </source>
</evidence>
<accession>A0A381TKZ2</accession>
<keyword evidence="2" id="KW-0479">Metal-binding</keyword>
<name>A0A381TKZ2_9ZZZZ</name>
<dbReference type="PROSITE" id="PS51007">
    <property type="entry name" value="CYTC"/>
    <property type="match status" value="1"/>
</dbReference>
<evidence type="ECO:0000256" key="2">
    <source>
        <dbReference type="ARBA" id="ARBA00022723"/>
    </source>
</evidence>
<dbReference type="InterPro" id="IPR009056">
    <property type="entry name" value="Cyt_c-like_dom"/>
</dbReference>
<keyword evidence="3" id="KW-0408">Iron</keyword>
<dbReference type="SUPFAM" id="SSF46626">
    <property type="entry name" value="Cytochrome c"/>
    <property type="match status" value="1"/>
</dbReference>
<dbReference type="InterPro" id="IPR036909">
    <property type="entry name" value="Cyt_c-like_dom_sf"/>
</dbReference>
<protein>
    <recommendedName>
        <fullName evidence="5">Cytochrome c domain-containing protein</fullName>
    </recommendedName>
</protein>
<feature type="domain" description="Cytochrome c" evidence="5">
    <location>
        <begin position="39"/>
        <end position="130"/>
    </location>
</feature>
<evidence type="ECO:0000259" key="5">
    <source>
        <dbReference type="PROSITE" id="PS51007"/>
    </source>
</evidence>
<keyword evidence="4" id="KW-0812">Transmembrane</keyword>
<dbReference type="GO" id="GO:0020037">
    <property type="term" value="F:heme binding"/>
    <property type="evidence" value="ECO:0007669"/>
    <property type="project" value="InterPro"/>
</dbReference>
<reference evidence="6" key="1">
    <citation type="submission" date="2018-05" db="EMBL/GenBank/DDBJ databases">
        <authorList>
            <person name="Lanie J.A."/>
            <person name="Ng W.-L."/>
            <person name="Kazmierczak K.M."/>
            <person name="Andrzejewski T.M."/>
            <person name="Davidsen T.M."/>
            <person name="Wayne K.J."/>
            <person name="Tettelin H."/>
            <person name="Glass J.I."/>
            <person name="Rusch D."/>
            <person name="Podicherti R."/>
            <person name="Tsui H.-C.T."/>
            <person name="Winkler M.E."/>
        </authorList>
    </citation>
    <scope>NUCLEOTIDE SEQUENCE</scope>
</reference>
<evidence type="ECO:0000256" key="3">
    <source>
        <dbReference type="ARBA" id="ARBA00023004"/>
    </source>
</evidence>
<proteinExistence type="predicted"/>
<sequence length="172" mass="18652">MICRQGLVNMTTKSTKKYLILVLALLTSVMSLGLVQNSIAAETGEQVFQKKCAGCHTIGGGKLVGPDLAGVTSRREEGWLFRQIQQPDTLIAEKDPIALQLLQEYNMPMVPLGLEDSEVAAVISYLKSIEQEATVAAGLPSQYIPTLIVSIVFLIGLTLIGLRVGRKKVDVR</sequence>
<evidence type="ECO:0000256" key="1">
    <source>
        <dbReference type="ARBA" id="ARBA00022617"/>
    </source>
</evidence>
<keyword evidence="4" id="KW-1133">Transmembrane helix</keyword>
<feature type="transmembrane region" description="Helical" evidence="4">
    <location>
        <begin position="143"/>
        <end position="162"/>
    </location>
</feature>
<dbReference type="Pfam" id="PF00034">
    <property type="entry name" value="Cytochrom_C"/>
    <property type="match status" value="1"/>
</dbReference>
<dbReference type="GO" id="GO:0046872">
    <property type="term" value="F:metal ion binding"/>
    <property type="evidence" value="ECO:0007669"/>
    <property type="project" value="UniProtKB-KW"/>
</dbReference>
<dbReference type="AlphaFoldDB" id="A0A381TKZ2"/>
<gene>
    <name evidence="6" type="ORF">METZ01_LOCUS69610</name>
</gene>
<dbReference type="Gene3D" id="1.10.760.10">
    <property type="entry name" value="Cytochrome c-like domain"/>
    <property type="match status" value="1"/>
</dbReference>
<keyword evidence="1" id="KW-0349">Heme</keyword>
<dbReference type="GO" id="GO:0009055">
    <property type="term" value="F:electron transfer activity"/>
    <property type="evidence" value="ECO:0007669"/>
    <property type="project" value="InterPro"/>
</dbReference>